<comment type="caution">
    <text evidence="1">The sequence shown here is derived from an EMBL/GenBank/DDBJ whole genome shotgun (WGS) entry which is preliminary data.</text>
</comment>
<sequence>NDGSGDQHNLPFSGTVDWPRLVRTIAESSYVKPLSLEVTMGNFVFEDEDGEEIQGVIEYIEDDIATVVDDEEGEWEIATDELSKA</sequence>
<dbReference type="EMBL" id="LAZR01000290">
    <property type="protein sequence ID" value="KKN76715.1"/>
    <property type="molecule type" value="Genomic_DNA"/>
</dbReference>
<dbReference type="Gene3D" id="3.20.20.150">
    <property type="entry name" value="Divalent-metal-dependent TIM barrel enzymes"/>
    <property type="match status" value="1"/>
</dbReference>
<protein>
    <submittedName>
        <fullName evidence="1">Uncharacterized protein</fullName>
    </submittedName>
</protein>
<reference evidence="1" key="1">
    <citation type="journal article" date="2015" name="Nature">
        <title>Complex archaea that bridge the gap between prokaryotes and eukaryotes.</title>
        <authorList>
            <person name="Spang A."/>
            <person name="Saw J.H."/>
            <person name="Jorgensen S.L."/>
            <person name="Zaremba-Niedzwiedzka K."/>
            <person name="Martijn J."/>
            <person name="Lind A.E."/>
            <person name="van Eijk R."/>
            <person name="Schleper C."/>
            <person name="Guy L."/>
            <person name="Ettema T.J."/>
        </authorList>
    </citation>
    <scope>NUCLEOTIDE SEQUENCE</scope>
</reference>
<dbReference type="SUPFAM" id="SSF51658">
    <property type="entry name" value="Xylose isomerase-like"/>
    <property type="match status" value="1"/>
</dbReference>
<dbReference type="AlphaFoldDB" id="A0A0F9T646"/>
<feature type="non-terminal residue" evidence="1">
    <location>
        <position position="1"/>
    </location>
</feature>
<name>A0A0F9T646_9ZZZZ</name>
<accession>A0A0F9T646</accession>
<gene>
    <name evidence="1" type="ORF">LCGC14_0366860</name>
</gene>
<evidence type="ECO:0000313" key="1">
    <source>
        <dbReference type="EMBL" id="KKN76715.1"/>
    </source>
</evidence>
<proteinExistence type="predicted"/>
<organism evidence="1">
    <name type="scientific">marine sediment metagenome</name>
    <dbReference type="NCBI Taxonomy" id="412755"/>
    <lineage>
        <taxon>unclassified sequences</taxon>
        <taxon>metagenomes</taxon>
        <taxon>ecological metagenomes</taxon>
    </lineage>
</organism>
<dbReference type="InterPro" id="IPR036237">
    <property type="entry name" value="Xyl_isomerase-like_sf"/>
</dbReference>